<dbReference type="SMART" id="SM00387">
    <property type="entry name" value="HATPase_c"/>
    <property type="match status" value="1"/>
</dbReference>
<feature type="transmembrane region" description="Helical" evidence="6">
    <location>
        <begin position="6"/>
        <end position="27"/>
    </location>
</feature>
<keyword evidence="6" id="KW-1133">Transmembrane helix</keyword>
<dbReference type="InterPro" id="IPR052162">
    <property type="entry name" value="Sensor_kinase/Photoreceptor"/>
</dbReference>
<dbReference type="Gene3D" id="1.10.287.130">
    <property type="match status" value="1"/>
</dbReference>
<dbReference type="SMART" id="SM00086">
    <property type="entry name" value="PAC"/>
    <property type="match status" value="2"/>
</dbReference>
<dbReference type="InterPro" id="IPR013655">
    <property type="entry name" value="PAS_fold_3"/>
</dbReference>
<evidence type="ECO:0000259" key="7">
    <source>
        <dbReference type="PROSITE" id="PS50109"/>
    </source>
</evidence>
<evidence type="ECO:0000256" key="2">
    <source>
        <dbReference type="ARBA" id="ARBA00012438"/>
    </source>
</evidence>
<dbReference type="GO" id="GO:0000155">
    <property type="term" value="F:phosphorelay sensor kinase activity"/>
    <property type="evidence" value="ECO:0007669"/>
    <property type="project" value="InterPro"/>
</dbReference>
<evidence type="ECO:0000256" key="4">
    <source>
        <dbReference type="ARBA" id="ARBA00022679"/>
    </source>
</evidence>
<dbReference type="PROSITE" id="PS50112">
    <property type="entry name" value="PAS"/>
    <property type="match status" value="1"/>
</dbReference>
<dbReference type="Gene3D" id="3.30.450.20">
    <property type="entry name" value="PAS domain"/>
    <property type="match status" value="2"/>
</dbReference>
<dbReference type="RefSeq" id="WP_183664144.1">
    <property type="nucleotide sequence ID" value="NZ_JACHXN010000019.1"/>
</dbReference>
<dbReference type="InterPro" id="IPR003661">
    <property type="entry name" value="HisK_dim/P_dom"/>
</dbReference>
<keyword evidence="3" id="KW-0597">Phosphoprotein</keyword>
<evidence type="ECO:0000259" key="8">
    <source>
        <dbReference type="PROSITE" id="PS50112"/>
    </source>
</evidence>
<dbReference type="InterPro" id="IPR035965">
    <property type="entry name" value="PAS-like_dom_sf"/>
</dbReference>
<evidence type="ECO:0000313" key="10">
    <source>
        <dbReference type="EMBL" id="MBB3148372.1"/>
    </source>
</evidence>
<keyword evidence="4" id="KW-0808">Transferase</keyword>
<keyword evidence="6" id="KW-0472">Membrane</keyword>
<dbReference type="PANTHER" id="PTHR43304">
    <property type="entry name" value="PHYTOCHROME-LIKE PROTEIN CPH1"/>
    <property type="match status" value="1"/>
</dbReference>
<dbReference type="InterPro" id="IPR036890">
    <property type="entry name" value="HATPase_C_sf"/>
</dbReference>
<feature type="domain" description="PAS" evidence="8">
    <location>
        <begin position="185"/>
        <end position="259"/>
    </location>
</feature>
<accession>A0A839UHW3</accession>
<dbReference type="SUPFAM" id="SSF55874">
    <property type="entry name" value="ATPase domain of HSP90 chaperone/DNA topoisomerase II/histidine kinase"/>
    <property type="match status" value="1"/>
</dbReference>
<dbReference type="InterPro" id="IPR036097">
    <property type="entry name" value="HisK_dim/P_sf"/>
</dbReference>
<gene>
    <name evidence="10" type="ORF">FHS21_004819</name>
</gene>
<dbReference type="NCBIfam" id="TIGR00229">
    <property type="entry name" value="sensory_box"/>
    <property type="match status" value="1"/>
</dbReference>
<evidence type="ECO:0000256" key="1">
    <source>
        <dbReference type="ARBA" id="ARBA00000085"/>
    </source>
</evidence>
<dbReference type="InterPro" id="IPR003594">
    <property type="entry name" value="HATPase_dom"/>
</dbReference>
<dbReference type="CDD" id="cd00130">
    <property type="entry name" value="PAS"/>
    <property type="match status" value="2"/>
</dbReference>
<dbReference type="InterPro" id="IPR004358">
    <property type="entry name" value="Sig_transdc_His_kin-like_C"/>
</dbReference>
<dbReference type="SMART" id="SM00388">
    <property type="entry name" value="HisKA"/>
    <property type="match status" value="1"/>
</dbReference>
<feature type="domain" description="Histidine kinase" evidence="7">
    <location>
        <begin position="330"/>
        <end position="543"/>
    </location>
</feature>
<dbReference type="CDD" id="cd00082">
    <property type="entry name" value="HisKA"/>
    <property type="match status" value="1"/>
</dbReference>
<dbReference type="SUPFAM" id="SSF55785">
    <property type="entry name" value="PYP-like sensor domain (PAS domain)"/>
    <property type="match status" value="2"/>
</dbReference>
<keyword evidence="11" id="KW-1185">Reference proteome</keyword>
<comment type="catalytic activity">
    <reaction evidence="1">
        <text>ATP + protein L-histidine = ADP + protein N-phospho-L-histidine.</text>
        <dbReference type="EC" id="2.7.13.3"/>
    </reaction>
</comment>
<dbReference type="Pfam" id="PF02518">
    <property type="entry name" value="HATPase_c"/>
    <property type="match status" value="1"/>
</dbReference>
<dbReference type="Pfam" id="PF08447">
    <property type="entry name" value="PAS_3"/>
    <property type="match status" value="2"/>
</dbReference>
<dbReference type="PANTHER" id="PTHR43304:SF1">
    <property type="entry name" value="PAC DOMAIN-CONTAINING PROTEIN"/>
    <property type="match status" value="1"/>
</dbReference>
<keyword evidence="5" id="KW-0418">Kinase</keyword>
<dbReference type="InterPro" id="IPR001610">
    <property type="entry name" value="PAC"/>
</dbReference>
<protein>
    <recommendedName>
        <fullName evidence="2">histidine kinase</fullName>
        <ecNumber evidence="2">2.7.13.3</ecNumber>
    </recommendedName>
</protein>
<organism evidence="10 11">
    <name type="scientific">Phyllobacterium trifolii</name>
    <dbReference type="NCBI Taxonomy" id="300193"/>
    <lineage>
        <taxon>Bacteria</taxon>
        <taxon>Pseudomonadati</taxon>
        <taxon>Pseudomonadota</taxon>
        <taxon>Alphaproteobacteria</taxon>
        <taxon>Hyphomicrobiales</taxon>
        <taxon>Phyllobacteriaceae</taxon>
        <taxon>Phyllobacterium</taxon>
    </lineage>
</organism>
<comment type="caution">
    <text evidence="10">The sequence shown here is derived from an EMBL/GenBank/DDBJ whole genome shotgun (WGS) entry which is preliminary data.</text>
</comment>
<dbReference type="InterPro" id="IPR005467">
    <property type="entry name" value="His_kinase_dom"/>
</dbReference>
<dbReference type="SUPFAM" id="SSF47384">
    <property type="entry name" value="Homodimeric domain of signal transducing histidine kinase"/>
    <property type="match status" value="1"/>
</dbReference>
<dbReference type="PRINTS" id="PR00344">
    <property type="entry name" value="BCTRLSENSOR"/>
</dbReference>
<keyword evidence="6" id="KW-0812">Transmembrane</keyword>
<evidence type="ECO:0000259" key="9">
    <source>
        <dbReference type="PROSITE" id="PS50113"/>
    </source>
</evidence>
<proteinExistence type="predicted"/>
<evidence type="ECO:0000313" key="11">
    <source>
        <dbReference type="Proteomes" id="UP000554520"/>
    </source>
</evidence>
<dbReference type="AlphaFoldDB" id="A0A839UHW3"/>
<dbReference type="Gene3D" id="3.30.565.10">
    <property type="entry name" value="Histidine kinase-like ATPase, C-terminal domain"/>
    <property type="match status" value="1"/>
</dbReference>
<dbReference type="Pfam" id="PF00512">
    <property type="entry name" value="HisKA"/>
    <property type="match status" value="1"/>
</dbReference>
<dbReference type="EC" id="2.7.13.3" evidence="2"/>
<name>A0A839UHW3_9HYPH</name>
<dbReference type="EMBL" id="JACHXN010000019">
    <property type="protein sequence ID" value="MBB3148372.1"/>
    <property type="molecule type" value="Genomic_DNA"/>
</dbReference>
<evidence type="ECO:0000256" key="3">
    <source>
        <dbReference type="ARBA" id="ARBA00022553"/>
    </source>
</evidence>
<dbReference type="InterPro" id="IPR000700">
    <property type="entry name" value="PAS-assoc_C"/>
</dbReference>
<feature type="domain" description="PAC" evidence="9">
    <location>
        <begin position="258"/>
        <end position="310"/>
    </location>
</feature>
<dbReference type="PROSITE" id="PS50109">
    <property type="entry name" value="HIS_KIN"/>
    <property type="match status" value="1"/>
</dbReference>
<evidence type="ECO:0000256" key="5">
    <source>
        <dbReference type="ARBA" id="ARBA00022777"/>
    </source>
</evidence>
<dbReference type="Proteomes" id="UP000554520">
    <property type="component" value="Unassembled WGS sequence"/>
</dbReference>
<sequence length="551" mass="60472">MPHWSTTIFSYGIFAASAALCALALLVDMVGESSKGLTIASGALAGGLFLAWRLGRAKSPVRDPDEAAGDVPGLGWIADADHRIIGLGSQFRDHFGSDAYGTACSLQYALHCDDVEEATLQWRRVWETGGEFQGTYRFRGADLEHRWFLSTARALRNQDGQVTGWCGTLVDIHALKLVKEEDPAAIQSLHSLLDSIPAMISVAGGNGLQEYNNKTSVNFHGKTYDNLTGTQMLDSIHPDDRDDFMVARAHCLEHAVLMDYRTRVRRGDGVYRWVHLRSQPVLDADGNAVRWYGITLDIDDQVRLEDGFRSAQEQLTRASYLTTLAELSASIAHEVKQPLAAVVTNSHACQAWLSADPPNLHRARATAERIVRDSMAASDIVNRIRALFARKPPMRIPTDLRDVVQEVRHIMIKEATTERAHIETVLDPEPLIVLADRVQIQQVLVNLIRNGLDAMKSNTTEPKSLSISVQRLGETVLVEVCDTGAGVRDPSKIFEPFFTTKDDGMGMGLAICRSIVEAHEGSIWAGVGAPRGTVFSIRLPALDRAMASTTG</sequence>
<reference evidence="10 11" key="1">
    <citation type="submission" date="2020-08" db="EMBL/GenBank/DDBJ databases">
        <title>Genomic Encyclopedia of Type Strains, Phase III (KMG-III): the genomes of soil and plant-associated and newly described type strains.</title>
        <authorList>
            <person name="Whitman W."/>
        </authorList>
    </citation>
    <scope>NUCLEOTIDE SEQUENCE [LARGE SCALE GENOMIC DNA]</scope>
    <source>
        <strain evidence="10 11">CECT 7015</strain>
    </source>
</reference>
<dbReference type="PROSITE" id="PS50113">
    <property type="entry name" value="PAC"/>
    <property type="match status" value="1"/>
</dbReference>
<evidence type="ECO:0000256" key="6">
    <source>
        <dbReference type="SAM" id="Phobius"/>
    </source>
</evidence>
<dbReference type="InterPro" id="IPR000014">
    <property type="entry name" value="PAS"/>
</dbReference>